<name>A0A5D0IUK2_9FLAO</name>
<feature type="non-terminal residue" evidence="2">
    <location>
        <position position="1"/>
    </location>
</feature>
<keyword evidence="2" id="KW-0808">Transferase</keyword>
<keyword evidence="2" id="KW-0328">Glycosyltransferase</keyword>
<dbReference type="GO" id="GO:0016757">
    <property type="term" value="F:glycosyltransferase activity"/>
    <property type="evidence" value="ECO:0007669"/>
    <property type="project" value="UniProtKB-KW"/>
</dbReference>
<feature type="transmembrane region" description="Helical" evidence="1">
    <location>
        <begin position="20"/>
        <end position="45"/>
    </location>
</feature>
<gene>
    <name evidence="2" type="ORF">FUA24_05030</name>
</gene>
<keyword evidence="1" id="KW-0812">Transmembrane</keyword>
<keyword evidence="1" id="KW-1133">Transmembrane helix</keyword>
<feature type="transmembrane region" description="Helical" evidence="1">
    <location>
        <begin position="85"/>
        <end position="109"/>
    </location>
</feature>
<evidence type="ECO:0000313" key="3">
    <source>
        <dbReference type="Proteomes" id="UP000323930"/>
    </source>
</evidence>
<reference evidence="2 3" key="1">
    <citation type="submission" date="2019-08" db="EMBL/GenBank/DDBJ databases">
        <title>Seonamhaeicola sediminis sp. nov., isolated from marine sediment.</title>
        <authorList>
            <person name="Cao W.R."/>
        </authorList>
    </citation>
    <scope>NUCLEOTIDE SEQUENCE [LARGE SCALE GENOMIC DNA]</scope>
    <source>
        <strain evidence="2 3">B011</strain>
    </source>
</reference>
<comment type="caution">
    <text evidence="2">The sequence shown here is derived from an EMBL/GenBank/DDBJ whole genome shotgun (WGS) entry which is preliminary data.</text>
</comment>
<keyword evidence="1" id="KW-0472">Membrane</keyword>
<proteinExistence type="predicted"/>
<feature type="non-terminal residue" evidence="2">
    <location>
        <position position="119"/>
    </location>
</feature>
<accession>A0A5D0IUK2</accession>
<organism evidence="2 3">
    <name type="scientific">Seonamhaeicola marinus</name>
    <dbReference type="NCBI Taxonomy" id="1912246"/>
    <lineage>
        <taxon>Bacteria</taxon>
        <taxon>Pseudomonadati</taxon>
        <taxon>Bacteroidota</taxon>
        <taxon>Flavobacteriia</taxon>
        <taxon>Flavobacteriales</taxon>
        <taxon>Flavobacteriaceae</taxon>
    </lineage>
</organism>
<dbReference type="Proteomes" id="UP000323930">
    <property type="component" value="Unassembled WGS sequence"/>
</dbReference>
<evidence type="ECO:0000313" key="2">
    <source>
        <dbReference type="EMBL" id="TYA85282.1"/>
    </source>
</evidence>
<protein>
    <submittedName>
        <fullName evidence="2">Mannosyltransferase</fullName>
    </submittedName>
</protein>
<keyword evidence="3" id="KW-1185">Reference proteome</keyword>
<evidence type="ECO:0000256" key="1">
    <source>
        <dbReference type="SAM" id="Phobius"/>
    </source>
</evidence>
<dbReference type="EMBL" id="VSDQ01000379">
    <property type="protein sequence ID" value="TYA85282.1"/>
    <property type="molecule type" value="Genomic_DNA"/>
</dbReference>
<sequence>EGVMVFFLIWSLYLLQKGNWIWSAVVLALSIATKLIPLLFLPLFFQWFTTYPLNTSKILHLKSNLKHHDKHSINKSLLFKNIKKLIVFYTVVGITTVLLFAPFFSLQFVSNYTQTVGLW</sequence>
<dbReference type="AlphaFoldDB" id="A0A5D0IUK2"/>